<evidence type="ECO:0000313" key="2">
    <source>
        <dbReference type="EMBL" id="AHY42924.1"/>
    </source>
</evidence>
<sequence>MQYLGLAIVIALLAVIVLLVALRLLLGGSWLMGWLRGTCGFAVLALAGLIGLIGYDISTYSALPSDRPLVTVTFQAQGSQRYEVRLEQGKEARTAMLEGDLWQLDLHVLRWKSLAELIGLESGYRLERLTGRYLAVEQQNVARHGRVVLSEKPLGVDIWQSLELGQRSMHLVDAQLLRVDYMPIADGAAYTVELAPTGLIAKPMNAAATEALKNW</sequence>
<keyword evidence="1" id="KW-0812">Transmembrane</keyword>
<accession>A0A023WSY8</accession>
<keyword evidence="1" id="KW-1133">Transmembrane helix</keyword>
<evidence type="ECO:0000256" key="1">
    <source>
        <dbReference type="SAM" id="Phobius"/>
    </source>
</evidence>
<dbReference type="AlphaFoldDB" id="A0A023WSY8"/>
<protein>
    <submittedName>
        <fullName evidence="2">Membrane protein</fullName>
    </submittedName>
</protein>
<gene>
    <name evidence="2" type="ORF">UIB01_10755</name>
</gene>
<reference evidence="2 3" key="1">
    <citation type="submission" date="2014-03" db="EMBL/GenBank/DDBJ databases">
        <title>Complete genome sequence of Pseudomonas stutzeri 19SMN4.</title>
        <authorList>
            <person name="Brunet-Galmes I."/>
            <person name="Nogales B."/>
            <person name="Busquets A."/>
            <person name="Pena A."/>
            <person name="Gomila M."/>
            <person name="Garcia-Valdes E."/>
            <person name="Lalucat J."/>
            <person name="Bennasar A."/>
            <person name="Bosch R."/>
        </authorList>
    </citation>
    <scope>NUCLEOTIDE SEQUENCE [LARGE SCALE GENOMIC DNA]</scope>
    <source>
        <strain evidence="2 3">19SMN4</strain>
    </source>
</reference>
<organism evidence="2 3">
    <name type="scientific">Stutzerimonas stutzeri</name>
    <name type="common">Pseudomonas stutzeri</name>
    <dbReference type="NCBI Taxonomy" id="316"/>
    <lineage>
        <taxon>Bacteria</taxon>
        <taxon>Pseudomonadati</taxon>
        <taxon>Pseudomonadota</taxon>
        <taxon>Gammaproteobacteria</taxon>
        <taxon>Pseudomonadales</taxon>
        <taxon>Pseudomonadaceae</taxon>
        <taxon>Stutzerimonas</taxon>
    </lineage>
</organism>
<keyword evidence="1" id="KW-0472">Membrane</keyword>
<proteinExistence type="predicted"/>
<dbReference type="KEGG" id="pstu:UIB01_10755"/>
<dbReference type="PATRIC" id="fig|316.97.peg.2148"/>
<name>A0A023WSY8_STUST</name>
<feature type="transmembrane region" description="Helical" evidence="1">
    <location>
        <begin position="33"/>
        <end position="55"/>
    </location>
</feature>
<evidence type="ECO:0000313" key="3">
    <source>
        <dbReference type="Proteomes" id="UP000025238"/>
    </source>
</evidence>
<feature type="transmembrane region" description="Helical" evidence="1">
    <location>
        <begin position="6"/>
        <end position="26"/>
    </location>
</feature>
<dbReference type="OrthoDB" id="9156649at2"/>
<dbReference type="Proteomes" id="UP000025238">
    <property type="component" value="Chromosome"/>
</dbReference>
<dbReference type="EMBL" id="CP007509">
    <property type="protein sequence ID" value="AHY42924.1"/>
    <property type="molecule type" value="Genomic_DNA"/>
</dbReference>